<gene>
    <name evidence="2" type="ORF">GCM10023336_05180</name>
</gene>
<name>A0ABP9JSM5_9ACTN</name>
<organism evidence="2 3">
    <name type="scientific">Streptomyces similanensis</name>
    <dbReference type="NCBI Taxonomy" id="1274988"/>
    <lineage>
        <taxon>Bacteria</taxon>
        <taxon>Bacillati</taxon>
        <taxon>Actinomycetota</taxon>
        <taxon>Actinomycetes</taxon>
        <taxon>Kitasatosporales</taxon>
        <taxon>Streptomycetaceae</taxon>
        <taxon>Streptomyces</taxon>
    </lineage>
</organism>
<keyword evidence="3" id="KW-1185">Reference proteome</keyword>
<feature type="region of interest" description="Disordered" evidence="1">
    <location>
        <begin position="1"/>
        <end position="51"/>
    </location>
</feature>
<protein>
    <submittedName>
        <fullName evidence="2">Uncharacterized protein</fullName>
    </submittedName>
</protein>
<evidence type="ECO:0000313" key="3">
    <source>
        <dbReference type="Proteomes" id="UP001500124"/>
    </source>
</evidence>
<evidence type="ECO:0000313" key="2">
    <source>
        <dbReference type="EMBL" id="GAA5043526.1"/>
    </source>
</evidence>
<reference evidence="3" key="1">
    <citation type="journal article" date="2019" name="Int. J. Syst. Evol. Microbiol.">
        <title>The Global Catalogue of Microorganisms (GCM) 10K type strain sequencing project: providing services to taxonomists for standard genome sequencing and annotation.</title>
        <authorList>
            <consortium name="The Broad Institute Genomics Platform"/>
            <consortium name="The Broad Institute Genome Sequencing Center for Infectious Disease"/>
            <person name="Wu L."/>
            <person name="Ma J."/>
        </authorList>
    </citation>
    <scope>NUCLEOTIDE SEQUENCE [LARGE SCALE GENOMIC DNA]</scope>
    <source>
        <strain evidence="3">JCM 18410</strain>
    </source>
</reference>
<proteinExistence type="predicted"/>
<comment type="caution">
    <text evidence="2">The sequence shown here is derived from an EMBL/GenBank/DDBJ whole genome shotgun (WGS) entry which is preliminary data.</text>
</comment>
<dbReference type="Proteomes" id="UP001500124">
    <property type="component" value="Unassembled WGS sequence"/>
</dbReference>
<accession>A0ABP9JSM5</accession>
<dbReference type="EMBL" id="BAABKC010000007">
    <property type="protein sequence ID" value="GAA5043526.1"/>
    <property type="molecule type" value="Genomic_DNA"/>
</dbReference>
<feature type="compositionally biased region" description="Basic and acidic residues" evidence="1">
    <location>
        <begin position="31"/>
        <end position="40"/>
    </location>
</feature>
<sequence length="85" mass="8772">MALTRQVDRDDVEPVGEAGHHLSPGPPGLRESGEQDDGRAARPSAFDGMKADAVRVDPAVSESGQMLQGKVADGVVFADVRGAGC</sequence>
<evidence type="ECO:0000256" key="1">
    <source>
        <dbReference type="SAM" id="MobiDB-lite"/>
    </source>
</evidence>